<name>A0ABS9KZH4_9BACT</name>
<accession>A0ABS9KZH4</accession>
<reference evidence="2" key="1">
    <citation type="submission" date="2022-01" db="EMBL/GenBank/DDBJ databases">
        <authorList>
            <person name="Jo J.-H."/>
            <person name="Im W.-T."/>
        </authorList>
    </citation>
    <scope>NUCLEOTIDE SEQUENCE</scope>
    <source>
        <strain evidence="2">NA20</strain>
    </source>
</reference>
<gene>
    <name evidence="2" type="ORF">LZZ85_26045</name>
</gene>
<organism evidence="2 3">
    <name type="scientific">Terrimonas ginsenosidimutans</name>
    <dbReference type="NCBI Taxonomy" id="2908004"/>
    <lineage>
        <taxon>Bacteria</taxon>
        <taxon>Pseudomonadati</taxon>
        <taxon>Bacteroidota</taxon>
        <taxon>Chitinophagia</taxon>
        <taxon>Chitinophagales</taxon>
        <taxon>Chitinophagaceae</taxon>
        <taxon>Terrimonas</taxon>
    </lineage>
</organism>
<evidence type="ECO:0000313" key="3">
    <source>
        <dbReference type="Proteomes" id="UP001165367"/>
    </source>
</evidence>
<keyword evidence="3" id="KW-1185">Reference proteome</keyword>
<evidence type="ECO:0000256" key="1">
    <source>
        <dbReference type="SAM" id="Phobius"/>
    </source>
</evidence>
<protein>
    <submittedName>
        <fullName evidence="2">Uncharacterized protein</fullName>
    </submittedName>
</protein>
<dbReference type="Proteomes" id="UP001165367">
    <property type="component" value="Unassembled WGS sequence"/>
</dbReference>
<feature type="transmembrane region" description="Helical" evidence="1">
    <location>
        <begin position="6"/>
        <end position="25"/>
    </location>
</feature>
<keyword evidence="1" id="KW-0472">Membrane</keyword>
<dbReference type="EMBL" id="JAKLTR010000026">
    <property type="protein sequence ID" value="MCG2617789.1"/>
    <property type="molecule type" value="Genomic_DNA"/>
</dbReference>
<comment type="caution">
    <text evidence="2">The sequence shown here is derived from an EMBL/GenBank/DDBJ whole genome shotgun (WGS) entry which is preliminary data.</text>
</comment>
<keyword evidence="1" id="KW-0812">Transmembrane</keyword>
<dbReference type="RefSeq" id="WP_237876618.1">
    <property type="nucleotide sequence ID" value="NZ_JAKLTR010000026.1"/>
</dbReference>
<dbReference type="Pfam" id="PF25589">
    <property type="entry name" value="DUF7935"/>
    <property type="match status" value="1"/>
</dbReference>
<proteinExistence type="predicted"/>
<evidence type="ECO:0000313" key="2">
    <source>
        <dbReference type="EMBL" id="MCG2617789.1"/>
    </source>
</evidence>
<dbReference type="InterPro" id="IPR057695">
    <property type="entry name" value="DUF7935"/>
</dbReference>
<sequence length="170" mass="19255">MDQNAITLLVAVLALLISFYSFFLVNNLRKKNAAAAEKENFSSRPLQLQAYERLVVLSERISIPNLVSRANQPGFNARDMQMLLIESIKQEFEYNASQQIYVSPVGWEAVNNLKEQNMLIINQVGSTLPPDATGIELNKRLLEFVMTQKKGTLHTIVLEALNFEAKKLMK</sequence>
<keyword evidence="1" id="KW-1133">Transmembrane helix</keyword>